<evidence type="ECO:0000313" key="3">
    <source>
        <dbReference type="EMBL" id="ADD39833.1"/>
    </source>
</evidence>
<dbReference type="HOGENOM" id="CLU_012494_10_1_11"/>
<dbReference type="Gene3D" id="3.40.50.1820">
    <property type="entry name" value="alpha/beta hydrolase"/>
    <property type="match status" value="1"/>
</dbReference>
<dbReference type="RefSeq" id="WP_013015404.1">
    <property type="nucleotide sequence ID" value="NC_013947.1"/>
</dbReference>
<dbReference type="STRING" id="446470.Snas_0112"/>
<dbReference type="InterPro" id="IPR049492">
    <property type="entry name" value="BD-FAE-like_dom"/>
</dbReference>
<dbReference type="GO" id="GO:0016787">
    <property type="term" value="F:hydrolase activity"/>
    <property type="evidence" value="ECO:0007669"/>
    <property type="project" value="UniProtKB-KW"/>
</dbReference>
<evidence type="ECO:0000313" key="4">
    <source>
        <dbReference type="Proteomes" id="UP000000844"/>
    </source>
</evidence>
<gene>
    <name evidence="3" type="ordered locus">Snas_0112</name>
</gene>
<dbReference type="AlphaFoldDB" id="D3Q1I5"/>
<dbReference type="InterPro" id="IPR029058">
    <property type="entry name" value="AB_hydrolase_fold"/>
</dbReference>
<dbReference type="SUPFAM" id="SSF53474">
    <property type="entry name" value="alpha/beta-Hydrolases"/>
    <property type="match status" value="1"/>
</dbReference>
<proteinExistence type="predicted"/>
<reference evidence="3 4" key="1">
    <citation type="journal article" date="2009" name="Stand. Genomic Sci.">
        <title>Complete genome sequence of Stackebrandtia nassauensis type strain (LLR-40K-21).</title>
        <authorList>
            <person name="Munk C."/>
            <person name="Lapidus A."/>
            <person name="Copeland A."/>
            <person name="Jando M."/>
            <person name="Mayilraj S."/>
            <person name="Glavina Del Rio T."/>
            <person name="Nolan M."/>
            <person name="Chen F."/>
            <person name="Lucas S."/>
            <person name="Tice H."/>
            <person name="Cheng J.F."/>
            <person name="Han C."/>
            <person name="Detter J.C."/>
            <person name="Bruce D."/>
            <person name="Goodwin L."/>
            <person name="Chain P."/>
            <person name="Pitluck S."/>
            <person name="Goker M."/>
            <person name="Ovchinikova G."/>
            <person name="Pati A."/>
            <person name="Ivanova N."/>
            <person name="Mavromatis K."/>
            <person name="Chen A."/>
            <person name="Palaniappan K."/>
            <person name="Land M."/>
            <person name="Hauser L."/>
            <person name="Chang Y.J."/>
            <person name="Jeffries C.D."/>
            <person name="Bristow J."/>
            <person name="Eisen J.A."/>
            <person name="Markowitz V."/>
            <person name="Hugenholtz P."/>
            <person name="Kyrpides N.C."/>
            <person name="Klenk H.P."/>
        </authorList>
    </citation>
    <scope>NUCLEOTIDE SEQUENCE [LARGE SCALE GENOMIC DNA]</scope>
    <source>
        <strain evidence="4">DSM 44728 / CIP 108903 / NRRL B-16338 / NBRC 102104 / LLR-40K-21</strain>
    </source>
</reference>
<organism evidence="3 4">
    <name type="scientific">Stackebrandtia nassauensis (strain DSM 44728 / CIP 108903 / NRRL B-16338 / NBRC 102104 / LLR-40K-21)</name>
    <dbReference type="NCBI Taxonomy" id="446470"/>
    <lineage>
        <taxon>Bacteria</taxon>
        <taxon>Bacillati</taxon>
        <taxon>Actinomycetota</taxon>
        <taxon>Actinomycetes</taxon>
        <taxon>Glycomycetales</taxon>
        <taxon>Glycomycetaceae</taxon>
        <taxon>Stackebrandtia</taxon>
    </lineage>
</organism>
<keyword evidence="4" id="KW-1185">Reference proteome</keyword>
<dbReference type="Pfam" id="PF20434">
    <property type="entry name" value="BD-FAE"/>
    <property type="match status" value="1"/>
</dbReference>
<sequence length="270" mass="29205">MADPREVLTRPAEPGITIAYGDEPDQVVELFQPKGEPKATVVAIHGGFWREAFDRTHLRPFCHGLTAAGFAVVSLEYRRSGGAGGWPQTFEDIEAALELLDDELTEHDVDPDNVILTGHSAGGHLALLAADLPWAEPDLTFTPLLQPGGVMVERGQSRLRGVVALAPVSDLPRCYVEHLGDGAAAALMGGGPADFPAEYAEADPMRRELGVPVMVVHGEADDRVPVQMSRDYVVRRKAELRELPGIGHFEVIDPQSTIWPEVLDALNSLV</sequence>
<dbReference type="ESTHER" id="stanl-d3q1i5">
    <property type="family name" value="Est9X"/>
</dbReference>
<accession>D3Q1I5</accession>
<evidence type="ECO:0000256" key="1">
    <source>
        <dbReference type="ARBA" id="ARBA00022801"/>
    </source>
</evidence>
<evidence type="ECO:0000259" key="2">
    <source>
        <dbReference type="Pfam" id="PF20434"/>
    </source>
</evidence>
<dbReference type="EMBL" id="CP001778">
    <property type="protein sequence ID" value="ADD39833.1"/>
    <property type="molecule type" value="Genomic_DNA"/>
</dbReference>
<dbReference type="InterPro" id="IPR050300">
    <property type="entry name" value="GDXG_lipolytic_enzyme"/>
</dbReference>
<dbReference type="eggNOG" id="COG1506">
    <property type="taxonomic scope" value="Bacteria"/>
</dbReference>
<feature type="domain" description="BD-FAE-like" evidence="2">
    <location>
        <begin position="35"/>
        <end position="231"/>
    </location>
</feature>
<dbReference type="KEGG" id="sna:Snas_0112"/>
<dbReference type="Proteomes" id="UP000000844">
    <property type="component" value="Chromosome"/>
</dbReference>
<dbReference type="PANTHER" id="PTHR48081">
    <property type="entry name" value="AB HYDROLASE SUPERFAMILY PROTEIN C4A8.06C"/>
    <property type="match status" value="1"/>
</dbReference>
<keyword evidence="1" id="KW-0378">Hydrolase</keyword>
<protein>
    <recommendedName>
        <fullName evidence="2">BD-FAE-like domain-containing protein</fullName>
    </recommendedName>
</protein>
<dbReference type="OrthoDB" id="255603at2"/>
<name>D3Q1I5_STANL</name>